<proteinExistence type="predicted"/>
<dbReference type="EMBL" id="LR743504">
    <property type="protein sequence ID" value="CAA2104676.1"/>
    <property type="molecule type" value="Genomic_DNA"/>
</dbReference>
<evidence type="ECO:0000256" key="1">
    <source>
        <dbReference type="SAM" id="MobiDB-lite"/>
    </source>
</evidence>
<dbReference type="RefSeq" id="WP_018044277.1">
    <property type="nucleotide sequence ID" value="NZ_BPQF01000035.1"/>
</dbReference>
<reference evidence="3" key="1">
    <citation type="journal article" date="2016" name="Front. Microbiol.">
        <title>Genome Sequence of the Piezophilic, Mesophilic Sulfate-Reducing Bacterium Desulfovibrio indicus J2T.</title>
        <authorList>
            <person name="Cao J."/>
            <person name="Maignien L."/>
            <person name="Shao Z."/>
            <person name="Alain K."/>
            <person name="Jebbar M."/>
        </authorList>
    </citation>
    <scope>NUCLEOTIDE SEQUENCE</scope>
    <source>
        <strain evidence="3">DSM 21893</strain>
    </source>
</reference>
<feature type="region of interest" description="Disordered" evidence="1">
    <location>
        <begin position="1"/>
        <end position="20"/>
    </location>
</feature>
<keyword evidence="4" id="KW-1185">Reference proteome</keyword>
<evidence type="ECO:0000313" key="3">
    <source>
        <dbReference type="EMBL" id="GJD41979.1"/>
    </source>
</evidence>
<gene>
    <name evidence="2" type="ORF">MBUL_02818</name>
    <name evidence="3" type="ORF">OICFNHDK_4470</name>
</gene>
<name>A0A679JE83_9HYPH</name>
<sequence length="73" mass="8100">MGSEPAVQRPRDRFTDDLFNPDGLSYANVEEQIKAEKEAARQAAKARKLERAREVYARNRLIRLAAAAAAAAD</sequence>
<evidence type="ECO:0000313" key="4">
    <source>
        <dbReference type="Proteomes" id="UP001055307"/>
    </source>
</evidence>
<organism evidence="2">
    <name type="scientific">Methylobacterium bullatum</name>
    <dbReference type="NCBI Taxonomy" id="570505"/>
    <lineage>
        <taxon>Bacteria</taxon>
        <taxon>Pseudomonadati</taxon>
        <taxon>Pseudomonadota</taxon>
        <taxon>Alphaproteobacteria</taxon>
        <taxon>Hyphomicrobiales</taxon>
        <taxon>Methylobacteriaceae</taxon>
        <taxon>Methylobacterium</taxon>
    </lineage>
</organism>
<accession>A0A679JE83</accession>
<reference evidence="2" key="2">
    <citation type="submission" date="2019-12" db="EMBL/GenBank/DDBJ databases">
        <authorList>
            <person name="Cremers G."/>
        </authorList>
    </citation>
    <scope>NUCLEOTIDE SEQUENCE</scope>
    <source>
        <strain evidence="2">Mbul1</strain>
    </source>
</reference>
<reference evidence="3" key="3">
    <citation type="submission" date="2021-08" db="EMBL/GenBank/DDBJ databases">
        <authorList>
            <person name="Tani A."/>
            <person name="Ola A."/>
            <person name="Ogura Y."/>
            <person name="Katsura K."/>
            <person name="Hayashi T."/>
        </authorList>
    </citation>
    <scope>NUCLEOTIDE SEQUENCE</scope>
    <source>
        <strain evidence="3">DSM 21893</strain>
    </source>
</reference>
<protein>
    <submittedName>
        <fullName evidence="2">Uncharacterized protein</fullName>
    </submittedName>
</protein>
<evidence type="ECO:0000313" key="2">
    <source>
        <dbReference type="EMBL" id="CAA2104676.1"/>
    </source>
</evidence>
<dbReference type="Proteomes" id="UP001055307">
    <property type="component" value="Unassembled WGS sequence"/>
</dbReference>
<dbReference type="EMBL" id="BPQF01000035">
    <property type="protein sequence ID" value="GJD41979.1"/>
    <property type="molecule type" value="Genomic_DNA"/>
</dbReference>
<dbReference type="AlphaFoldDB" id="A0A679JE83"/>